<dbReference type="Proteomes" id="UP000192277">
    <property type="component" value="Unassembled WGS sequence"/>
</dbReference>
<dbReference type="RefSeq" id="WP_014219627.1">
    <property type="nucleotide sequence ID" value="NZ_LWBO01000028.1"/>
</dbReference>
<keyword evidence="2" id="KW-1185">Reference proteome</keyword>
<proteinExistence type="predicted"/>
<name>A0ABX3NTS5_9BACT</name>
<sequence>MTFPITIEYHKRKIRLSVEQLYIDERFERYKITARNGDIVLESNRPLFRGKGLKHRPGTWTQTEGKPLSTHAIELIAEEIQKHVERK</sequence>
<organism evidence="1 2">
    <name type="scientific">Niastella koreensis</name>
    <dbReference type="NCBI Taxonomy" id="354356"/>
    <lineage>
        <taxon>Bacteria</taxon>
        <taxon>Pseudomonadati</taxon>
        <taxon>Bacteroidota</taxon>
        <taxon>Chitinophagia</taxon>
        <taxon>Chitinophagales</taxon>
        <taxon>Chitinophagaceae</taxon>
        <taxon>Niastella</taxon>
    </lineage>
</organism>
<protein>
    <submittedName>
        <fullName evidence="1">Uncharacterized protein</fullName>
    </submittedName>
</protein>
<evidence type="ECO:0000313" key="2">
    <source>
        <dbReference type="Proteomes" id="UP000192277"/>
    </source>
</evidence>
<accession>A0ABX3NTS5</accession>
<comment type="caution">
    <text evidence="1">The sequence shown here is derived from an EMBL/GenBank/DDBJ whole genome shotgun (WGS) entry which is preliminary data.</text>
</comment>
<gene>
    <name evidence="1" type="ORF">A4D02_35365</name>
</gene>
<dbReference type="EMBL" id="LWBO01000028">
    <property type="protein sequence ID" value="OQP44261.1"/>
    <property type="molecule type" value="Genomic_DNA"/>
</dbReference>
<evidence type="ECO:0000313" key="1">
    <source>
        <dbReference type="EMBL" id="OQP44261.1"/>
    </source>
</evidence>
<reference evidence="1 2" key="1">
    <citation type="submission" date="2016-04" db="EMBL/GenBank/DDBJ databases">
        <authorList>
            <person name="Chen L."/>
            <person name="Zhuang W."/>
            <person name="Wang G."/>
        </authorList>
    </citation>
    <scope>NUCLEOTIDE SEQUENCE [LARGE SCALE GENOMIC DNA]</scope>
    <source>
        <strain evidence="2">GR20</strain>
    </source>
</reference>